<dbReference type="GO" id="GO:0005524">
    <property type="term" value="F:ATP binding"/>
    <property type="evidence" value="ECO:0007669"/>
    <property type="project" value="UniProtKB-KW"/>
</dbReference>
<accession>A0A821H147</accession>
<reference evidence="8" key="1">
    <citation type="submission" date="2021-02" db="EMBL/GenBank/DDBJ databases">
        <authorList>
            <person name="Nowell W R."/>
        </authorList>
    </citation>
    <scope>NUCLEOTIDE SEQUENCE</scope>
</reference>
<dbReference type="InterPro" id="IPR027417">
    <property type="entry name" value="P-loop_NTPase"/>
</dbReference>
<feature type="compositionally biased region" description="Acidic residues" evidence="6">
    <location>
        <begin position="642"/>
        <end position="653"/>
    </location>
</feature>
<dbReference type="Pfam" id="PF01715">
    <property type="entry name" value="IPPT"/>
    <property type="match status" value="1"/>
</dbReference>
<dbReference type="PROSITE" id="PS00028">
    <property type="entry name" value="ZINC_FINGER_C2H2_1"/>
    <property type="match status" value="1"/>
</dbReference>
<feature type="compositionally biased region" description="Low complexity" evidence="6">
    <location>
        <begin position="103"/>
        <end position="154"/>
    </location>
</feature>
<keyword evidence="4 5" id="KW-0067">ATP-binding</keyword>
<dbReference type="SUPFAM" id="SSF57667">
    <property type="entry name" value="beta-beta-alpha zinc fingers"/>
    <property type="match status" value="1"/>
</dbReference>
<dbReference type="AlphaFoldDB" id="A0A821H147"/>
<dbReference type="Gene3D" id="1.10.20.140">
    <property type="match status" value="1"/>
</dbReference>
<dbReference type="GO" id="GO:0052381">
    <property type="term" value="F:tRNA dimethylallyltransferase activity"/>
    <property type="evidence" value="ECO:0007669"/>
    <property type="project" value="InterPro"/>
</dbReference>
<gene>
    <name evidence="8" type="ORF">TOA249_LOCUS15491</name>
</gene>
<evidence type="ECO:0000259" key="7">
    <source>
        <dbReference type="PROSITE" id="PS00028"/>
    </source>
</evidence>
<dbReference type="InterPro" id="IPR039657">
    <property type="entry name" value="Dimethylallyltransferase"/>
</dbReference>
<evidence type="ECO:0000256" key="1">
    <source>
        <dbReference type="ARBA" id="ARBA00005842"/>
    </source>
</evidence>
<dbReference type="PANTHER" id="PTHR11088">
    <property type="entry name" value="TRNA DIMETHYLALLYLTRANSFERASE"/>
    <property type="match status" value="1"/>
</dbReference>
<evidence type="ECO:0000313" key="9">
    <source>
        <dbReference type="Proteomes" id="UP000663838"/>
    </source>
</evidence>
<dbReference type="NCBIfam" id="TIGR00174">
    <property type="entry name" value="miaA"/>
    <property type="match status" value="1"/>
</dbReference>
<dbReference type="InterPro" id="IPR018022">
    <property type="entry name" value="IPT"/>
</dbReference>
<dbReference type="InterPro" id="IPR011009">
    <property type="entry name" value="Kinase-like_dom_sf"/>
</dbReference>
<proteinExistence type="inferred from homology"/>
<feature type="region of interest" description="Disordered" evidence="6">
    <location>
        <begin position="96"/>
        <end position="178"/>
    </location>
</feature>
<feature type="domain" description="C2H2-type" evidence="7">
    <location>
        <begin position="580"/>
        <end position="602"/>
    </location>
</feature>
<evidence type="ECO:0000256" key="3">
    <source>
        <dbReference type="ARBA" id="ARBA00022741"/>
    </source>
</evidence>
<evidence type="ECO:0000256" key="2">
    <source>
        <dbReference type="ARBA" id="ARBA00022679"/>
    </source>
</evidence>
<keyword evidence="2 5" id="KW-0808">Transferase</keyword>
<keyword evidence="3 5" id="KW-0547">Nucleotide-binding</keyword>
<dbReference type="GO" id="GO:0006400">
    <property type="term" value="P:tRNA modification"/>
    <property type="evidence" value="ECO:0007669"/>
    <property type="project" value="TreeGrafter"/>
</dbReference>
<dbReference type="InterPro" id="IPR013087">
    <property type="entry name" value="Znf_C2H2_type"/>
</dbReference>
<dbReference type="SUPFAM" id="SSF81995">
    <property type="entry name" value="beta-sandwich domain of Sec23/24"/>
    <property type="match status" value="1"/>
</dbReference>
<dbReference type="SUPFAM" id="SSF56112">
    <property type="entry name" value="Protein kinase-like (PK-like)"/>
    <property type="match status" value="1"/>
</dbReference>
<comment type="caution">
    <text evidence="8">The sequence shown here is derived from an EMBL/GenBank/DDBJ whole genome shotgun (WGS) entry which is preliminary data.</text>
</comment>
<evidence type="ECO:0000256" key="4">
    <source>
        <dbReference type="ARBA" id="ARBA00022840"/>
    </source>
</evidence>
<evidence type="ECO:0000256" key="6">
    <source>
        <dbReference type="SAM" id="MobiDB-lite"/>
    </source>
</evidence>
<dbReference type="HAMAP" id="MF_00185">
    <property type="entry name" value="IPP_trans"/>
    <property type="match status" value="1"/>
</dbReference>
<dbReference type="PANTHER" id="PTHR11088:SF89">
    <property type="entry name" value="TRNA DIMETHYLALLYLTRANSFERASE"/>
    <property type="match status" value="1"/>
</dbReference>
<dbReference type="Gene3D" id="3.40.50.300">
    <property type="entry name" value="P-loop containing nucleotide triphosphate hydrolases"/>
    <property type="match status" value="1"/>
</dbReference>
<dbReference type="GO" id="GO:0005739">
    <property type="term" value="C:mitochondrion"/>
    <property type="evidence" value="ECO:0007669"/>
    <property type="project" value="TreeGrafter"/>
</dbReference>
<dbReference type="Gene3D" id="3.30.160.60">
    <property type="entry name" value="Classic Zinc Finger"/>
    <property type="match status" value="1"/>
</dbReference>
<sequence length="661" mass="76791">MEKHNVRSDSRAFQLLVRLLTTDPTKRLNALEAMNDLYFKEDPRPTEDVFECQPIPYPKREFIADDDPPDVTGAHISKIESTIMVKTDASSVVLTQQQTSHLNHSQQSITTQQQQQQNVHIKQQPQQHNNIVQQTHPQQMKMMQQQQQQQQQQQHTSNVNGQGQPPEKKLRVAGGYNTGDPPNYDYQMASVTNFRYTTSPIVIILGATAVGKTKLSVHLSKRFHGEIINADSMQIYEGLDITTAKPTTTEKDNVPHHLFSYVNPLDRAHNVVDYRNDALPIIESVLSRSHLPYIVGGTNYYIESLLFHLNPPDPLVEQSNDQQCISLVPDLSEENLAKLTSPELHEILSIIDKSTSIRRHPNEERKIRRAIEFYRDSGGIPLSEALKKQHAESGFSYRGSFRFHRCCLLWLTCQKEELQRRINDRIKSMLDRGLIDELEKFHDKYNRTRAESEQSYDYTHGIFQAIGFKEFHDYLLLSDIERKSENGEKIFANAVERLKLSTIQYSKYQEKWLRMRLLQRVEEHSPNVYELDTTNLSLWNENVEQRAEAIINAFLKNETIPYESLPRKQTDEPVYEQNTCSTCQRVFHLKSQWLVHLKGKQHKRMVRETDRVQYRQKLNNAIPSLLNTLDLLESKKASERDNESDEFEIDEIIDTSHTKDC</sequence>
<evidence type="ECO:0000313" key="8">
    <source>
        <dbReference type="EMBL" id="CAF4674826.1"/>
    </source>
</evidence>
<protein>
    <recommendedName>
        <fullName evidence="7">C2H2-type domain-containing protein</fullName>
    </recommendedName>
</protein>
<dbReference type="InterPro" id="IPR036236">
    <property type="entry name" value="Znf_C2H2_sf"/>
</dbReference>
<comment type="similarity">
    <text evidence="1 5">Belongs to the IPP transferase family.</text>
</comment>
<name>A0A821H147_9BILA</name>
<dbReference type="EMBL" id="CAJOBS010001009">
    <property type="protein sequence ID" value="CAF4674826.1"/>
    <property type="molecule type" value="Genomic_DNA"/>
</dbReference>
<organism evidence="8 9">
    <name type="scientific">Rotaria socialis</name>
    <dbReference type="NCBI Taxonomy" id="392032"/>
    <lineage>
        <taxon>Eukaryota</taxon>
        <taxon>Metazoa</taxon>
        <taxon>Spiralia</taxon>
        <taxon>Gnathifera</taxon>
        <taxon>Rotifera</taxon>
        <taxon>Eurotatoria</taxon>
        <taxon>Bdelloidea</taxon>
        <taxon>Philodinida</taxon>
        <taxon>Philodinidae</taxon>
        <taxon>Rotaria</taxon>
    </lineage>
</organism>
<dbReference type="Proteomes" id="UP000663838">
    <property type="component" value="Unassembled WGS sequence"/>
</dbReference>
<evidence type="ECO:0000256" key="5">
    <source>
        <dbReference type="RuleBase" id="RU003785"/>
    </source>
</evidence>
<feature type="region of interest" description="Disordered" evidence="6">
    <location>
        <begin position="637"/>
        <end position="661"/>
    </location>
</feature>
<dbReference type="SUPFAM" id="SSF52540">
    <property type="entry name" value="P-loop containing nucleoside triphosphate hydrolases"/>
    <property type="match status" value="2"/>
</dbReference>